<proteinExistence type="predicted"/>
<reference evidence="7 8" key="1">
    <citation type="submission" date="2017-07" db="EMBL/GenBank/DDBJ databases">
        <title>Draft whole genome sequences of clinical Proprionibacteriaceae strains.</title>
        <authorList>
            <person name="Bernier A.-M."/>
            <person name="Bernard K."/>
            <person name="Domingo M.-C."/>
        </authorList>
    </citation>
    <scope>NUCLEOTIDE SEQUENCE [LARGE SCALE GENOMIC DNA]</scope>
    <source>
        <strain evidence="7 8">NML 130396</strain>
    </source>
</reference>
<feature type="transmembrane region" description="Helical" evidence="6">
    <location>
        <begin position="23"/>
        <end position="41"/>
    </location>
</feature>
<evidence type="ECO:0000256" key="5">
    <source>
        <dbReference type="SAM" id="MobiDB-lite"/>
    </source>
</evidence>
<evidence type="ECO:0000313" key="7">
    <source>
        <dbReference type="EMBL" id="OYO21000.1"/>
    </source>
</evidence>
<keyword evidence="2 6" id="KW-0812">Transmembrane</keyword>
<evidence type="ECO:0000256" key="6">
    <source>
        <dbReference type="SAM" id="Phobius"/>
    </source>
</evidence>
<keyword evidence="8" id="KW-1185">Reference proteome</keyword>
<evidence type="ECO:0000256" key="1">
    <source>
        <dbReference type="ARBA" id="ARBA00004167"/>
    </source>
</evidence>
<evidence type="ECO:0000256" key="3">
    <source>
        <dbReference type="ARBA" id="ARBA00022989"/>
    </source>
</evidence>
<comment type="subcellular location">
    <subcellularLocation>
        <location evidence="1">Membrane</location>
        <topology evidence="1">Single-pass membrane protein</topology>
    </subcellularLocation>
</comment>
<protein>
    <recommendedName>
        <fullName evidence="9">Metalloprotease</fullName>
    </recommendedName>
</protein>
<organism evidence="7 8">
    <name type="scientific">Enemella dayhoffiae</name>
    <dbReference type="NCBI Taxonomy" id="2016507"/>
    <lineage>
        <taxon>Bacteria</taxon>
        <taxon>Bacillati</taxon>
        <taxon>Actinomycetota</taxon>
        <taxon>Actinomycetes</taxon>
        <taxon>Propionibacteriales</taxon>
        <taxon>Propionibacteriaceae</taxon>
        <taxon>Enemella</taxon>
    </lineage>
</organism>
<gene>
    <name evidence="7" type="ORF">CGZ93_12420</name>
</gene>
<comment type="caution">
    <text evidence="7">The sequence shown here is derived from an EMBL/GenBank/DDBJ whole genome shotgun (WGS) entry which is preliminary data.</text>
</comment>
<evidence type="ECO:0000256" key="4">
    <source>
        <dbReference type="ARBA" id="ARBA00023136"/>
    </source>
</evidence>
<evidence type="ECO:0000313" key="8">
    <source>
        <dbReference type="Proteomes" id="UP000216311"/>
    </source>
</evidence>
<keyword evidence="3 6" id="KW-1133">Transmembrane helix</keyword>
<dbReference type="SUPFAM" id="SSF55486">
    <property type="entry name" value="Metalloproteases ('zincins'), catalytic domain"/>
    <property type="match status" value="1"/>
</dbReference>
<dbReference type="Pfam" id="PF04228">
    <property type="entry name" value="Zn_peptidase"/>
    <property type="match status" value="1"/>
</dbReference>
<evidence type="ECO:0008006" key="9">
    <source>
        <dbReference type="Google" id="ProtNLM"/>
    </source>
</evidence>
<sequence>MSASVPPPDQPAVRRSRGSRRGLAIGLTCAVAVVIAVVVLLRNAPAGVPAAGGPVTSPTPSGPPTRASATPGRDGPHTGLTPRSSRLYNVAYTRGSATCATRQERPPLPDAWLVAHLQQLSDCLVELNREPLAAQGITLTRPMVKGFQVQADTACGVISRYAFYCPEDRSIYVDLRSDDNWRFYGGMRLGYFAVITHEFGHHLQLAGGITEGYADLMARAGDEQRLELSRRSELQATCFSAVAYGALWRSVGATERDVSQLLDYFDRNNDEVTREGTHGNSRTMRDWFHRGLGERTSSYDSCNTWVAAPDQVD</sequence>
<keyword evidence="4 6" id="KW-0472">Membrane</keyword>
<dbReference type="Proteomes" id="UP000216311">
    <property type="component" value="Unassembled WGS sequence"/>
</dbReference>
<dbReference type="AlphaFoldDB" id="A0A255GZE8"/>
<accession>A0A255GZE8</accession>
<dbReference type="GO" id="GO:0016020">
    <property type="term" value="C:membrane"/>
    <property type="evidence" value="ECO:0007669"/>
    <property type="project" value="UniProtKB-SubCell"/>
</dbReference>
<name>A0A255GZE8_9ACTN</name>
<dbReference type="PANTHER" id="PTHR30168">
    <property type="entry name" value="PUTATIVE MEMBRANE PROTEIN YPFJ"/>
    <property type="match status" value="1"/>
</dbReference>
<feature type="compositionally biased region" description="Low complexity" evidence="5">
    <location>
        <begin position="48"/>
        <end position="71"/>
    </location>
</feature>
<dbReference type="OrthoDB" id="3508456at2"/>
<dbReference type="RefSeq" id="WP_094364460.1">
    <property type="nucleotide sequence ID" value="NZ_NMVQ01000023.1"/>
</dbReference>
<dbReference type="InterPro" id="IPR007343">
    <property type="entry name" value="Uncharacterised_pept_Zn_put"/>
</dbReference>
<feature type="region of interest" description="Disordered" evidence="5">
    <location>
        <begin position="48"/>
        <end position="83"/>
    </location>
</feature>
<dbReference type="PANTHER" id="PTHR30168:SF0">
    <property type="entry name" value="INNER MEMBRANE PROTEIN"/>
    <property type="match status" value="1"/>
</dbReference>
<dbReference type="EMBL" id="NMVQ01000023">
    <property type="protein sequence ID" value="OYO21000.1"/>
    <property type="molecule type" value="Genomic_DNA"/>
</dbReference>
<evidence type="ECO:0000256" key="2">
    <source>
        <dbReference type="ARBA" id="ARBA00022692"/>
    </source>
</evidence>